<feature type="compositionally biased region" description="Gly residues" evidence="6">
    <location>
        <begin position="639"/>
        <end position="661"/>
    </location>
</feature>
<dbReference type="Pfam" id="PF13086">
    <property type="entry name" value="AAA_11"/>
    <property type="match status" value="2"/>
</dbReference>
<feature type="region of interest" description="Disordered" evidence="6">
    <location>
        <begin position="1"/>
        <end position="238"/>
    </location>
</feature>
<dbReference type="AlphaFoldDB" id="A0A835VU96"/>
<dbReference type="EMBL" id="JAEHOC010000050">
    <property type="protein sequence ID" value="KAG2426073.1"/>
    <property type="molecule type" value="Genomic_DNA"/>
</dbReference>
<dbReference type="Proteomes" id="UP000650467">
    <property type="component" value="Unassembled WGS sequence"/>
</dbReference>
<evidence type="ECO:0000256" key="4">
    <source>
        <dbReference type="ARBA" id="ARBA00022806"/>
    </source>
</evidence>
<feature type="compositionally biased region" description="Low complexity" evidence="6">
    <location>
        <begin position="50"/>
        <end position="59"/>
    </location>
</feature>
<name>A0A835VU96_CHLIN</name>
<sequence length="1191" mass="119576">MLAPLTGAVAGCPGLRQGARQARGALEPARPGDPRRNACPATTTSPLHLAAPARSVAAAADRRDGKGSSGSDKGGGRGGSGGGGGRGGGGRGGRGGVTDVDARTRQLQSAARRASARAEGVGSGRVALQERLAAQDSLEGEGWGERRQPQPQPQPQQQGKGSRRKQRGGGDDEEEELWPSREAVAGPPPPPPSAASAVAVAGPGTAPSPDAGAVSAAGRADTAGSSGRAGAGNSKPAAADTAGLVAALRAAATADRQARMMGGGGAAAGTGAGSYFGGLRNLQAGSSGSSIGSSGDAAAALGAAGEGGGDEALVPYVDVVLQEMGLPPRASRRGTPGRGGPQNPVSLPGSGSGPGSGSDDEDGDGGAGSKVKTRGRGAKRGALRALLGSYQAVWCRALDLELQEEWTESEERLKTWKRSRLEAEGAALFDLAAAPDHALFRDAVLRFYVPGRPLPFHCLGAGDIVLVSPHNKPGESSLEGVVLDYSSRWLRVALPADLAAGVQGSGWRLDLYANTIAHERARGAVKRYTQAAAESGSSAEKDKDKERERSGSSKGAEGGSSNSSGGGGGSDSGATVALLRALAGSVPAGSSLEEVAAAAPPWLRGKSGRERLTAARRVLAAASAPAAAAAAAVAAGEAAGDGAGAGAGGEGARARGGGGAGLNPSQARAVETALGRSLTLWQGPPGTGKTATLLRFIHAALAALPGSGSGSGAGPLLATAASNVAVDNLVAGLRALDPGLDVVRVGQPAKLAPELRGVSLEARIAGTGAGQRAARLRKQAQGLRGSEAWKYISQALELEEGAARDILSRAQVVAATCIGAGEARLQTLSFPVVVLDEATQATEPHSLVPLLNQAQQVVLVGDPRQLPPTVKSREAEGLGLGLPLFERLQLMGLSPLLLDTQYRMHPAIAAWPSAAFYQGKLTSAPKPSERRPPAGFPWPNPKVPVCFIPVRGRESRTSAANDAATPGGATGFSYQNDDEAGVVAAAVAALLAPGAAAALAGGVGDIGIITPYNGQVRCLQQLLTRGSRLSRGLGLGSRPGAFLRAAPSLDEDEGGGGGGGGRVEPVLEVKSVDGFQGREKEVIVFSAVRSNPEGRLGFVSDPRRLNVAITRAKRGLVVVGNPDTLMKDRLWARWLRWVEGQGCVLEGGLPGAGAGGSGGGGGAARGRGAQGRASEAQEAQEEDGEDVEIVV</sequence>
<evidence type="ECO:0000256" key="3">
    <source>
        <dbReference type="ARBA" id="ARBA00022801"/>
    </source>
</evidence>
<dbReference type="GO" id="GO:0005524">
    <property type="term" value="F:ATP binding"/>
    <property type="evidence" value="ECO:0007669"/>
    <property type="project" value="UniProtKB-KW"/>
</dbReference>
<accession>A0A835VU96</accession>
<reference evidence="9" key="1">
    <citation type="journal article" date="2020" name="bioRxiv">
        <title>Comparative genomics of Chlamydomonas.</title>
        <authorList>
            <person name="Craig R.J."/>
            <person name="Hasan A.R."/>
            <person name="Ness R.W."/>
            <person name="Keightley P.D."/>
        </authorList>
    </citation>
    <scope>NUCLEOTIDE SEQUENCE</scope>
    <source>
        <strain evidence="9">SAG 7.73</strain>
    </source>
</reference>
<evidence type="ECO:0000256" key="1">
    <source>
        <dbReference type="ARBA" id="ARBA00007913"/>
    </source>
</evidence>
<proteinExistence type="inferred from homology"/>
<keyword evidence="3" id="KW-0378">Hydrolase</keyword>
<comment type="similarity">
    <text evidence="1">Belongs to the DNA2/NAM7 helicase family.</text>
</comment>
<evidence type="ECO:0000256" key="5">
    <source>
        <dbReference type="ARBA" id="ARBA00022840"/>
    </source>
</evidence>
<evidence type="ECO:0000313" key="10">
    <source>
        <dbReference type="Proteomes" id="UP000650467"/>
    </source>
</evidence>
<keyword evidence="10" id="KW-1185">Reference proteome</keyword>
<dbReference type="InterPro" id="IPR041677">
    <property type="entry name" value="DNA2/NAM7_AAA_11"/>
</dbReference>
<feature type="compositionally biased region" description="Basic and acidic residues" evidence="6">
    <location>
        <begin position="539"/>
        <end position="551"/>
    </location>
</feature>
<keyword evidence="4" id="KW-0347">Helicase</keyword>
<protein>
    <recommendedName>
        <fullName evidence="11">AAA+ ATPase domain-containing protein</fullName>
    </recommendedName>
</protein>
<dbReference type="GO" id="GO:0043139">
    <property type="term" value="F:5'-3' DNA helicase activity"/>
    <property type="evidence" value="ECO:0007669"/>
    <property type="project" value="TreeGrafter"/>
</dbReference>
<dbReference type="InterPro" id="IPR047187">
    <property type="entry name" value="SF1_C_Upf1"/>
</dbReference>
<keyword evidence="2" id="KW-0547">Nucleotide-binding</keyword>
<feature type="domain" description="DNA2/NAM7 helicase helicase" evidence="7">
    <location>
        <begin position="662"/>
        <end position="772"/>
    </location>
</feature>
<feature type="compositionally biased region" description="Low complexity" evidence="6">
    <location>
        <begin position="194"/>
        <end position="238"/>
    </location>
</feature>
<dbReference type="InterPro" id="IPR027417">
    <property type="entry name" value="P-loop_NTPase"/>
</dbReference>
<feature type="region of interest" description="Disordered" evidence="6">
    <location>
        <begin position="327"/>
        <end position="375"/>
    </location>
</feature>
<feature type="region of interest" description="Disordered" evidence="6">
    <location>
        <begin position="639"/>
        <end position="668"/>
    </location>
</feature>
<evidence type="ECO:0008006" key="11">
    <source>
        <dbReference type="Google" id="ProtNLM"/>
    </source>
</evidence>
<evidence type="ECO:0000259" key="8">
    <source>
        <dbReference type="Pfam" id="PF13087"/>
    </source>
</evidence>
<comment type="caution">
    <text evidence="9">The sequence shown here is derived from an EMBL/GenBank/DDBJ whole genome shotgun (WGS) entry which is preliminary data.</text>
</comment>
<feature type="domain" description="DNA2/NAM7 helicase-like C-terminal" evidence="8">
    <location>
        <begin position="883"/>
        <end position="1122"/>
    </location>
</feature>
<feature type="compositionally biased region" description="Low complexity" evidence="6">
    <location>
        <begin position="552"/>
        <end position="563"/>
    </location>
</feature>
<dbReference type="Pfam" id="PF13087">
    <property type="entry name" value="AAA_12"/>
    <property type="match status" value="1"/>
</dbReference>
<feature type="compositionally biased region" description="Gly residues" evidence="6">
    <location>
        <begin position="72"/>
        <end position="96"/>
    </location>
</feature>
<feature type="compositionally biased region" description="Acidic residues" evidence="6">
    <location>
        <begin position="1178"/>
        <end position="1191"/>
    </location>
</feature>
<dbReference type="SUPFAM" id="SSF52540">
    <property type="entry name" value="P-loop containing nucleoside triphosphate hydrolases"/>
    <property type="match status" value="1"/>
</dbReference>
<dbReference type="OrthoDB" id="6513042at2759"/>
<gene>
    <name evidence="9" type="ORF">HXX76_013261</name>
</gene>
<evidence type="ECO:0000256" key="6">
    <source>
        <dbReference type="SAM" id="MobiDB-lite"/>
    </source>
</evidence>
<evidence type="ECO:0000256" key="2">
    <source>
        <dbReference type="ARBA" id="ARBA00022741"/>
    </source>
</evidence>
<feature type="domain" description="DNA2/NAM7 helicase helicase" evidence="7">
    <location>
        <begin position="793"/>
        <end position="873"/>
    </location>
</feature>
<dbReference type="Gene3D" id="3.40.50.300">
    <property type="entry name" value="P-loop containing nucleotide triphosphate hydrolases"/>
    <property type="match status" value="2"/>
</dbReference>
<dbReference type="GO" id="GO:0016787">
    <property type="term" value="F:hydrolase activity"/>
    <property type="evidence" value="ECO:0007669"/>
    <property type="project" value="UniProtKB-KW"/>
</dbReference>
<dbReference type="PANTHER" id="PTHR43788">
    <property type="entry name" value="DNA2/NAM7 HELICASE FAMILY MEMBER"/>
    <property type="match status" value="1"/>
</dbReference>
<dbReference type="CDD" id="cd18808">
    <property type="entry name" value="SF1_C_Upf1"/>
    <property type="match status" value="1"/>
</dbReference>
<evidence type="ECO:0000313" key="9">
    <source>
        <dbReference type="EMBL" id="KAG2426073.1"/>
    </source>
</evidence>
<feature type="compositionally biased region" description="Gly residues" evidence="6">
    <location>
        <begin position="1153"/>
        <end position="1169"/>
    </location>
</feature>
<organism evidence="9 10">
    <name type="scientific">Chlamydomonas incerta</name>
    <dbReference type="NCBI Taxonomy" id="51695"/>
    <lineage>
        <taxon>Eukaryota</taxon>
        <taxon>Viridiplantae</taxon>
        <taxon>Chlorophyta</taxon>
        <taxon>core chlorophytes</taxon>
        <taxon>Chlorophyceae</taxon>
        <taxon>CS clade</taxon>
        <taxon>Chlamydomonadales</taxon>
        <taxon>Chlamydomonadaceae</taxon>
        <taxon>Chlamydomonas</taxon>
    </lineage>
</organism>
<evidence type="ECO:0000259" key="7">
    <source>
        <dbReference type="Pfam" id="PF13086"/>
    </source>
</evidence>
<feature type="region of interest" description="Disordered" evidence="6">
    <location>
        <begin position="1153"/>
        <end position="1191"/>
    </location>
</feature>
<keyword evidence="5" id="KW-0067">ATP-binding</keyword>
<dbReference type="InterPro" id="IPR041679">
    <property type="entry name" value="DNA2/NAM7-like_C"/>
</dbReference>
<feature type="region of interest" description="Disordered" evidence="6">
    <location>
        <begin position="527"/>
        <end position="571"/>
    </location>
</feature>
<dbReference type="PANTHER" id="PTHR43788:SF13">
    <property type="entry name" value="REGULATOR OF NONSENSE TRANSCRIPTS 1"/>
    <property type="match status" value="1"/>
</dbReference>
<dbReference type="InterPro" id="IPR050534">
    <property type="entry name" value="Coronavir_polyprotein_1ab"/>
</dbReference>